<proteinExistence type="predicted"/>
<gene>
    <name evidence="1" type="ORF">B5M06_13470</name>
</gene>
<dbReference type="AlphaFoldDB" id="A0A1V0BGQ3"/>
<evidence type="ECO:0000313" key="2">
    <source>
        <dbReference type="Proteomes" id="UP000242792"/>
    </source>
</evidence>
<dbReference type="GeneID" id="83040326"/>
<protein>
    <submittedName>
        <fullName evidence="1">Uncharacterized protein</fullName>
    </submittedName>
</protein>
<organism evidence="1 2">
    <name type="scientific">Comamonas kerstersii</name>
    <dbReference type="NCBI Taxonomy" id="225992"/>
    <lineage>
        <taxon>Bacteria</taxon>
        <taxon>Pseudomonadati</taxon>
        <taxon>Pseudomonadota</taxon>
        <taxon>Betaproteobacteria</taxon>
        <taxon>Burkholderiales</taxon>
        <taxon>Comamonadaceae</taxon>
        <taxon>Comamonas</taxon>
    </lineage>
</organism>
<sequence length="308" mass="33253">MNLAFLQQHAEKLREFATITAQRSAQDPANPLLKIAAKNQLGAARKAEIQLEEAKGLLAAQALEWRLIGQSTEGGAVPMGLLARLSDPLNKLLLRAAYFARNHEEPENGTGESFSNEMNLKLAGLAEGSARLFIVGNTMPDMTGTTALVEGVEHLFDTLNSGRDAAEFYASIDGLGEMAADALHDVLYAIEKEECSVEVKWHANGAAKSKMISYSEVIHIRTLLKSTKDPEPKDAEIAGAVSLLSASGRIQLLTASGEKINIKFKPKAQADVVSAMRLGQSVNLPVSVTVFRDPVSATEIKKYKLRSI</sequence>
<dbReference type="Proteomes" id="UP000242792">
    <property type="component" value="Chromosome"/>
</dbReference>
<evidence type="ECO:0000313" key="1">
    <source>
        <dbReference type="EMBL" id="AQZ99113.1"/>
    </source>
</evidence>
<dbReference type="EMBL" id="CP020121">
    <property type="protein sequence ID" value="AQZ99113.1"/>
    <property type="molecule type" value="Genomic_DNA"/>
</dbReference>
<accession>A0A1V0BGQ3</accession>
<dbReference type="KEGG" id="cke:B5M06_13470"/>
<dbReference type="OrthoDB" id="7056236at2"/>
<dbReference type="RefSeq" id="WP_054065264.1">
    <property type="nucleotide sequence ID" value="NZ_CP020121.1"/>
</dbReference>
<reference evidence="1 2" key="1">
    <citation type="submission" date="2017-03" db="EMBL/GenBank/DDBJ databases">
        <title>Rapid Whole Genome Sequencing of Comamonas kerstersii Causing Continuous ambulatory Peritoneal Dialysis-Associated Peritonitis.</title>
        <authorList>
            <person name="Zheng B."/>
        </authorList>
    </citation>
    <scope>NUCLEOTIDE SEQUENCE [LARGE SCALE GENOMIC DNA]</scope>
    <source>
        <strain evidence="1 2">8943</strain>
    </source>
</reference>
<name>A0A1V0BGQ3_9BURK</name>